<feature type="signal peptide" evidence="2">
    <location>
        <begin position="1"/>
        <end position="18"/>
    </location>
</feature>
<evidence type="ECO:0000256" key="2">
    <source>
        <dbReference type="SAM" id="SignalP"/>
    </source>
</evidence>
<keyword evidence="2" id="KW-0732">Signal</keyword>
<dbReference type="Pfam" id="PF13511">
    <property type="entry name" value="DUF4124"/>
    <property type="match status" value="1"/>
</dbReference>
<organism evidence="4 5">
    <name type="scientific">Marinicella pacifica</name>
    <dbReference type="NCBI Taxonomy" id="1171543"/>
    <lineage>
        <taxon>Bacteria</taxon>
        <taxon>Pseudomonadati</taxon>
        <taxon>Pseudomonadota</taxon>
        <taxon>Gammaproteobacteria</taxon>
        <taxon>Lysobacterales</taxon>
        <taxon>Marinicellaceae</taxon>
        <taxon>Marinicella</taxon>
    </lineage>
</organism>
<feature type="region of interest" description="Disordered" evidence="1">
    <location>
        <begin position="31"/>
        <end position="84"/>
    </location>
</feature>
<accession>A0A917CPA5</accession>
<feature type="compositionally biased region" description="Acidic residues" evidence="1">
    <location>
        <begin position="70"/>
        <end position="80"/>
    </location>
</feature>
<gene>
    <name evidence="4" type="ORF">GCM10011365_11460</name>
</gene>
<feature type="compositionally biased region" description="Low complexity" evidence="1">
    <location>
        <begin position="58"/>
        <end position="69"/>
    </location>
</feature>
<evidence type="ECO:0000313" key="5">
    <source>
        <dbReference type="Proteomes" id="UP000605253"/>
    </source>
</evidence>
<dbReference type="Proteomes" id="UP000605253">
    <property type="component" value="Unassembled WGS sequence"/>
</dbReference>
<evidence type="ECO:0000313" key="4">
    <source>
        <dbReference type="EMBL" id="GGF91924.1"/>
    </source>
</evidence>
<dbReference type="InterPro" id="IPR025392">
    <property type="entry name" value="DUF4124"/>
</dbReference>
<dbReference type="RefSeq" id="WP_188364751.1">
    <property type="nucleotide sequence ID" value="NZ_BAABJF010000015.1"/>
</dbReference>
<protein>
    <recommendedName>
        <fullName evidence="3">DUF4124 domain-containing protein</fullName>
    </recommendedName>
</protein>
<comment type="caution">
    <text evidence="4">The sequence shown here is derived from an EMBL/GenBank/DDBJ whole genome shotgun (WGS) entry which is preliminary data.</text>
</comment>
<dbReference type="AlphaFoldDB" id="A0A917CPA5"/>
<reference evidence="4" key="2">
    <citation type="submission" date="2020-09" db="EMBL/GenBank/DDBJ databases">
        <authorList>
            <person name="Sun Q."/>
            <person name="Zhou Y."/>
        </authorList>
    </citation>
    <scope>NUCLEOTIDE SEQUENCE</scope>
    <source>
        <strain evidence="4">CGMCC 1.12181</strain>
    </source>
</reference>
<proteinExistence type="predicted"/>
<feature type="chain" id="PRO_5037548309" description="DUF4124 domain-containing protein" evidence="2">
    <location>
        <begin position="19"/>
        <end position="153"/>
    </location>
</feature>
<sequence>MKLSILLFLCVLGATTLAATKVYKWVDKDGNIHYSEKKPPNQQADTLRIKEHKPQPAPNQNDPAANQSDLESESAAADDDAVLREQSEKALAAADQVNKQKLCQQAKANRDALNASVRVSRIDPKTGEQVRMTDDERVNALQKAEKTIIEYCQ</sequence>
<evidence type="ECO:0000256" key="1">
    <source>
        <dbReference type="SAM" id="MobiDB-lite"/>
    </source>
</evidence>
<feature type="domain" description="DUF4124" evidence="3">
    <location>
        <begin position="10"/>
        <end position="59"/>
    </location>
</feature>
<reference evidence="4" key="1">
    <citation type="journal article" date="2014" name="Int. J. Syst. Evol. Microbiol.">
        <title>Complete genome sequence of Corynebacterium casei LMG S-19264T (=DSM 44701T), isolated from a smear-ripened cheese.</title>
        <authorList>
            <consortium name="US DOE Joint Genome Institute (JGI-PGF)"/>
            <person name="Walter F."/>
            <person name="Albersmeier A."/>
            <person name="Kalinowski J."/>
            <person name="Ruckert C."/>
        </authorList>
    </citation>
    <scope>NUCLEOTIDE SEQUENCE</scope>
    <source>
        <strain evidence="4">CGMCC 1.12181</strain>
    </source>
</reference>
<keyword evidence="5" id="KW-1185">Reference proteome</keyword>
<name>A0A917CPA5_9GAMM</name>
<evidence type="ECO:0000259" key="3">
    <source>
        <dbReference type="Pfam" id="PF13511"/>
    </source>
</evidence>
<dbReference type="EMBL" id="BMEO01000004">
    <property type="protein sequence ID" value="GGF91924.1"/>
    <property type="molecule type" value="Genomic_DNA"/>
</dbReference>